<dbReference type="InterPro" id="IPR006037">
    <property type="entry name" value="RCK_C"/>
</dbReference>
<proteinExistence type="predicted"/>
<dbReference type="RefSeq" id="WP_264847978.1">
    <property type="nucleotide sequence ID" value="NZ_BRXR01000001.1"/>
</dbReference>
<dbReference type="Gene3D" id="3.40.50.720">
    <property type="entry name" value="NAD(P)-binding Rossmann-like Domain"/>
    <property type="match status" value="1"/>
</dbReference>
<dbReference type="Gene3D" id="3.30.70.1450">
    <property type="entry name" value="Regulator of K+ conductance, C-terminal domain"/>
    <property type="match status" value="1"/>
</dbReference>
<comment type="caution">
    <text evidence="3">The sequence shown here is derived from an EMBL/GenBank/DDBJ whole genome shotgun (WGS) entry which is preliminary data.</text>
</comment>
<evidence type="ECO:0000313" key="4">
    <source>
        <dbReference type="Proteomes" id="UP001208567"/>
    </source>
</evidence>
<dbReference type="Pfam" id="PF02080">
    <property type="entry name" value="TrkA_C"/>
    <property type="match status" value="1"/>
</dbReference>
<evidence type="ECO:0000259" key="2">
    <source>
        <dbReference type="PROSITE" id="PS51202"/>
    </source>
</evidence>
<dbReference type="InterPro" id="IPR036291">
    <property type="entry name" value="NAD(P)-bd_dom_sf"/>
</dbReference>
<dbReference type="InterPro" id="IPR036721">
    <property type="entry name" value="RCK_C_sf"/>
</dbReference>
<accession>A0ABQ5N0J3</accession>
<feature type="domain" description="RCK N-terminal" evidence="1">
    <location>
        <begin position="3"/>
        <end position="119"/>
    </location>
</feature>
<evidence type="ECO:0000259" key="1">
    <source>
        <dbReference type="PROSITE" id="PS51201"/>
    </source>
</evidence>
<feature type="domain" description="RCK C-terminal" evidence="2">
    <location>
        <begin position="136"/>
        <end position="220"/>
    </location>
</feature>
<dbReference type="PROSITE" id="PS51202">
    <property type="entry name" value="RCK_C"/>
    <property type="match status" value="1"/>
</dbReference>
<dbReference type="PROSITE" id="PS51201">
    <property type="entry name" value="RCK_N"/>
    <property type="match status" value="1"/>
</dbReference>
<dbReference type="InterPro" id="IPR003148">
    <property type="entry name" value="RCK_N"/>
</dbReference>
<dbReference type="InterPro" id="IPR050721">
    <property type="entry name" value="Trk_Ktr_HKT_K-transport"/>
</dbReference>
<dbReference type="SUPFAM" id="SSF51735">
    <property type="entry name" value="NAD(P)-binding Rossmann-fold domains"/>
    <property type="match status" value="1"/>
</dbReference>
<dbReference type="Pfam" id="PF02254">
    <property type="entry name" value="TrkA_N"/>
    <property type="match status" value="1"/>
</dbReference>
<evidence type="ECO:0000313" key="3">
    <source>
        <dbReference type="EMBL" id="GLC28711.1"/>
    </source>
</evidence>
<gene>
    <name evidence="3" type="ORF">bsdE14_01210</name>
</gene>
<keyword evidence="4" id="KW-1185">Reference proteome</keyword>
<dbReference type="PANTHER" id="PTHR43833:SF7">
    <property type="entry name" value="KTR SYSTEM POTASSIUM UPTAKE PROTEIN C"/>
    <property type="match status" value="1"/>
</dbReference>
<organism evidence="3 4">
    <name type="scientific">Clostridium omnivorum</name>
    <dbReference type="NCBI Taxonomy" id="1604902"/>
    <lineage>
        <taxon>Bacteria</taxon>
        <taxon>Bacillati</taxon>
        <taxon>Bacillota</taxon>
        <taxon>Clostridia</taxon>
        <taxon>Eubacteriales</taxon>
        <taxon>Clostridiaceae</taxon>
        <taxon>Clostridium</taxon>
    </lineage>
</organism>
<dbReference type="EMBL" id="BRXR01000001">
    <property type="protein sequence ID" value="GLC28711.1"/>
    <property type="molecule type" value="Genomic_DNA"/>
</dbReference>
<reference evidence="3 4" key="1">
    <citation type="journal article" date="2024" name="Int. J. Syst. Evol. Microbiol.">
        <title>Clostridium omnivorum sp. nov., isolated from anoxic soil under the treatment of reductive soil disinfestation.</title>
        <authorList>
            <person name="Ueki A."/>
            <person name="Tonouchi A."/>
            <person name="Kaku N."/>
            <person name="Honma S."/>
            <person name="Ueki K."/>
        </authorList>
    </citation>
    <scope>NUCLEOTIDE SEQUENCE [LARGE SCALE GENOMIC DNA]</scope>
    <source>
        <strain evidence="3 4">E14</strain>
    </source>
</reference>
<name>A0ABQ5N0J3_9CLOT</name>
<protein>
    <submittedName>
        <fullName evidence="3">Potassium transporter Trk</fullName>
    </submittedName>
</protein>
<dbReference type="SUPFAM" id="SSF116726">
    <property type="entry name" value="TrkA C-terminal domain-like"/>
    <property type="match status" value="1"/>
</dbReference>
<dbReference type="Proteomes" id="UP001208567">
    <property type="component" value="Unassembled WGS sequence"/>
</dbReference>
<sequence length="220" mass="24268">MKYRQFVVIGLGNFGASVARTLFDLGYDVLAIDSEEEAVNEIADYVTHAAQVNTSDEKSLRDLGISNFDVAVIGIGSDIQASIMATIIVKDLGVKYVIAKARDELHGKVLYKVGADRVIFAERDMGIRVAHSIVSSNILDYIELSPDYNIAEIECPKEWYGKTIKEIDMRANYGISVIAIKKEHNINIAPRADDMVEVKDVIIAIGGADELSKFENLISR</sequence>
<dbReference type="PANTHER" id="PTHR43833">
    <property type="entry name" value="POTASSIUM CHANNEL PROTEIN 2-RELATED-RELATED"/>
    <property type="match status" value="1"/>
</dbReference>